<dbReference type="Gene3D" id="3.40.50.1580">
    <property type="entry name" value="Nucleoside phosphorylase domain"/>
    <property type="match status" value="1"/>
</dbReference>
<keyword evidence="8" id="KW-1185">Reference proteome</keyword>
<evidence type="ECO:0000256" key="1">
    <source>
        <dbReference type="ARBA" id="ARBA00004945"/>
    </source>
</evidence>
<dbReference type="EC" id="3.2.2.9" evidence="2"/>
<dbReference type="Proteomes" id="UP000276899">
    <property type="component" value="Chromosome"/>
</dbReference>
<dbReference type="GO" id="GO:0009164">
    <property type="term" value="P:nucleoside catabolic process"/>
    <property type="evidence" value="ECO:0007669"/>
    <property type="project" value="InterPro"/>
</dbReference>
<reference evidence="7 8" key="1">
    <citation type="submission" date="2018-12" db="EMBL/GenBank/DDBJ databases">
        <authorList>
            <consortium name="Pathogen Informatics"/>
        </authorList>
    </citation>
    <scope>NUCLEOTIDE SEQUENCE [LARGE SCALE GENOMIC DNA]</scope>
    <source>
        <strain evidence="7 8">NCTC11923</strain>
    </source>
</reference>
<dbReference type="PANTHER" id="PTHR46832:SF1">
    <property type="entry name" value="5'-METHYLTHIOADENOSINE_S-ADENOSYLHOMOCYSTEINE NUCLEOSIDASE"/>
    <property type="match status" value="1"/>
</dbReference>
<dbReference type="SUPFAM" id="SSF53167">
    <property type="entry name" value="Purine and uridine phosphorylases"/>
    <property type="match status" value="1"/>
</dbReference>
<dbReference type="NCBIfam" id="TIGR01704">
    <property type="entry name" value="MTA_SAH-Nsdase"/>
    <property type="match status" value="1"/>
</dbReference>
<dbReference type="GO" id="GO:0008782">
    <property type="term" value="F:adenosylhomocysteine nucleosidase activity"/>
    <property type="evidence" value="ECO:0007669"/>
    <property type="project" value="UniProtKB-EC"/>
</dbReference>
<dbReference type="AlphaFoldDB" id="A0A3S4UMF0"/>
<dbReference type="InterPro" id="IPR010049">
    <property type="entry name" value="MTA_SAH_Nsdase"/>
</dbReference>
<evidence type="ECO:0000259" key="6">
    <source>
        <dbReference type="Pfam" id="PF01048"/>
    </source>
</evidence>
<dbReference type="GO" id="GO:0019509">
    <property type="term" value="P:L-methionine salvage from methylthioadenosine"/>
    <property type="evidence" value="ECO:0007669"/>
    <property type="project" value="UniProtKB-UniPathway"/>
</dbReference>
<evidence type="ECO:0000256" key="4">
    <source>
        <dbReference type="ARBA" id="ARBA00022801"/>
    </source>
</evidence>
<dbReference type="UniPathway" id="UPA00904">
    <property type="reaction ID" value="UER00871"/>
</dbReference>
<evidence type="ECO:0000313" key="7">
    <source>
        <dbReference type="EMBL" id="VEG73965.1"/>
    </source>
</evidence>
<sequence length="235" mass="23404">MLSTSSPVIVSVAMDVEAAPFLEALPRRDGDLDLPGARAWSLDLGGRELILIRSGIGLVAAASALAGTLGRVTPGAVVSAGTAGGLGRQVEVGDVCASTHLAYADADATAFGYARGQIPGQPVAFEADAGLLERLALAGPALDTHAASLRTGQMLAGNSFVTAATVADIRRAFPEAVSTDMESTALAQVAASAGLPFISVRGVSDLCGPEAGQDFHIGAEVAAARSAAAVLALLG</sequence>
<dbReference type="GO" id="GO:0005829">
    <property type="term" value="C:cytosol"/>
    <property type="evidence" value="ECO:0007669"/>
    <property type="project" value="TreeGrafter"/>
</dbReference>
<feature type="domain" description="Nucleoside phosphorylase" evidence="6">
    <location>
        <begin position="8"/>
        <end position="234"/>
    </location>
</feature>
<protein>
    <recommendedName>
        <fullName evidence="2">adenosylhomocysteine nucleosidase</fullName>
        <ecNumber evidence="2">3.2.2.9</ecNumber>
    </recommendedName>
</protein>
<dbReference type="GO" id="GO:0019284">
    <property type="term" value="P:L-methionine salvage from S-adenosylmethionine"/>
    <property type="evidence" value="ECO:0007669"/>
    <property type="project" value="TreeGrafter"/>
</dbReference>
<accession>A0A3S4UMF0</accession>
<dbReference type="STRING" id="1278298.GCA_000428685_00105"/>
<keyword evidence="5" id="KW-0486">Methionine biosynthesis</keyword>
<evidence type="ECO:0000313" key="8">
    <source>
        <dbReference type="Proteomes" id="UP000276899"/>
    </source>
</evidence>
<dbReference type="InterPro" id="IPR000845">
    <property type="entry name" value="Nucleoside_phosphorylase_d"/>
</dbReference>
<dbReference type="Pfam" id="PF01048">
    <property type="entry name" value="PNP_UDP_1"/>
    <property type="match status" value="1"/>
</dbReference>
<organism evidence="7 8">
    <name type="scientific">Actinomyces slackii</name>
    <dbReference type="NCBI Taxonomy" id="52774"/>
    <lineage>
        <taxon>Bacteria</taxon>
        <taxon>Bacillati</taxon>
        <taxon>Actinomycetota</taxon>
        <taxon>Actinomycetes</taxon>
        <taxon>Actinomycetales</taxon>
        <taxon>Actinomycetaceae</taxon>
        <taxon>Actinomyces</taxon>
    </lineage>
</organism>
<dbReference type="KEGG" id="asla:NCTC11923_00582"/>
<proteinExistence type="predicted"/>
<evidence type="ECO:0000256" key="2">
    <source>
        <dbReference type="ARBA" id="ARBA00011974"/>
    </source>
</evidence>
<keyword evidence="7" id="KW-0326">Glycosidase</keyword>
<dbReference type="PANTHER" id="PTHR46832">
    <property type="entry name" value="5'-METHYLTHIOADENOSINE/S-ADENOSYLHOMOCYSTEINE NUCLEOSIDASE"/>
    <property type="match status" value="1"/>
</dbReference>
<gene>
    <name evidence="7" type="primary">mtnN</name>
    <name evidence="7" type="ORF">NCTC11923_00582</name>
</gene>
<evidence type="ECO:0000256" key="5">
    <source>
        <dbReference type="ARBA" id="ARBA00023167"/>
    </source>
</evidence>
<dbReference type="CDD" id="cd09008">
    <property type="entry name" value="MTAN"/>
    <property type="match status" value="1"/>
</dbReference>
<dbReference type="GO" id="GO:0008930">
    <property type="term" value="F:methylthioadenosine nucleosidase activity"/>
    <property type="evidence" value="ECO:0007669"/>
    <property type="project" value="InterPro"/>
</dbReference>
<dbReference type="RefSeq" id="WP_197719266.1">
    <property type="nucleotide sequence ID" value="NZ_CBCRWE010000005.1"/>
</dbReference>
<keyword evidence="4 7" id="KW-0378">Hydrolase</keyword>
<comment type="pathway">
    <text evidence="1">Amino-acid biosynthesis; L-methionine biosynthesis via salvage pathway; S-methyl-5-thio-alpha-D-ribose 1-phosphate from S-methyl-5'-thioadenosine (hydrolase route): step 1/2.</text>
</comment>
<dbReference type="EMBL" id="LR134363">
    <property type="protein sequence ID" value="VEG73965.1"/>
    <property type="molecule type" value="Genomic_DNA"/>
</dbReference>
<name>A0A3S4UMF0_9ACTO</name>
<dbReference type="InterPro" id="IPR035994">
    <property type="entry name" value="Nucleoside_phosphorylase_sf"/>
</dbReference>
<keyword evidence="3" id="KW-0028">Amino-acid biosynthesis</keyword>
<evidence type="ECO:0000256" key="3">
    <source>
        <dbReference type="ARBA" id="ARBA00022605"/>
    </source>
</evidence>